<sequence length="235" mass="25692">GVLEHSGELLSPVLRCNLASSRSQPPKTNKPWRRRRQLQHSCAPWRKSFLHTSQRAGNLAGAEAGLRREGKAEPNRQEQRPAAEWVCARPAVGSEADESHQCLISVPTPDPRPATCPGGTTRWLAEGPTLLRELPSGPARPPGARELPRRNPHQPPLPPAQTKGSNRPGVGEQKTAPRASRVCARRALSPGPAMLPSRAPATRQGCLRPGWRQDPSVPLMLHRRAFTPSPTKFRS</sequence>
<feature type="compositionally biased region" description="Polar residues" evidence="1">
    <location>
        <begin position="18"/>
        <end position="27"/>
    </location>
</feature>
<dbReference type="EMBL" id="CYRY02028886">
    <property type="protein sequence ID" value="VCX00563.1"/>
    <property type="molecule type" value="Genomic_DNA"/>
</dbReference>
<gene>
    <name evidence="2" type="ORF">BN2614_LOCUS1</name>
</gene>
<proteinExistence type="predicted"/>
<comment type="caution">
    <text evidence="2">The sequence shown here is derived from an EMBL/GenBank/DDBJ whole genome shotgun (WGS) entry which is preliminary data.</text>
</comment>
<protein>
    <submittedName>
        <fullName evidence="2">Uncharacterized protein</fullName>
    </submittedName>
</protein>
<evidence type="ECO:0000313" key="2">
    <source>
        <dbReference type="EMBL" id="VCX00563.1"/>
    </source>
</evidence>
<evidence type="ECO:0000256" key="1">
    <source>
        <dbReference type="SAM" id="MobiDB-lite"/>
    </source>
</evidence>
<dbReference type="AlphaFoldDB" id="A0A9X9Q3E5"/>
<feature type="non-terminal residue" evidence="2">
    <location>
        <position position="1"/>
    </location>
</feature>
<feature type="region of interest" description="Disordered" evidence="1">
    <location>
        <begin position="131"/>
        <end position="215"/>
    </location>
</feature>
<feature type="compositionally biased region" description="Basic and acidic residues" evidence="1">
    <location>
        <begin position="65"/>
        <end position="81"/>
    </location>
</feature>
<dbReference type="Proteomes" id="UP000269945">
    <property type="component" value="Unassembled WGS sequence"/>
</dbReference>
<keyword evidence="3" id="KW-1185">Reference proteome</keyword>
<reference evidence="2 3" key="1">
    <citation type="submission" date="2018-10" db="EMBL/GenBank/DDBJ databases">
        <authorList>
            <person name="Ekblom R."/>
            <person name="Jareborg N."/>
        </authorList>
    </citation>
    <scope>NUCLEOTIDE SEQUENCE [LARGE SCALE GENOMIC DNA]</scope>
    <source>
        <tissue evidence="2">Muscle</tissue>
    </source>
</reference>
<feature type="region of interest" description="Disordered" evidence="1">
    <location>
        <begin position="49"/>
        <end position="85"/>
    </location>
</feature>
<name>A0A9X9Q3E5_GULGU</name>
<accession>A0A9X9Q3E5</accession>
<feature type="region of interest" description="Disordered" evidence="1">
    <location>
        <begin position="18"/>
        <end position="37"/>
    </location>
</feature>
<organism evidence="2 3">
    <name type="scientific">Gulo gulo</name>
    <name type="common">Wolverine</name>
    <name type="synonym">Gluton</name>
    <dbReference type="NCBI Taxonomy" id="48420"/>
    <lineage>
        <taxon>Eukaryota</taxon>
        <taxon>Metazoa</taxon>
        <taxon>Chordata</taxon>
        <taxon>Craniata</taxon>
        <taxon>Vertebrata</taxon>
        <taxon>Euteleostomi</taxon>
        <taxon>Mammalia</taxon>
        <taxon>Eutheria</taxon>
        <taxon>Laurasiatheria</taxon>
        <taxon>Carnivora</taxon>
        <taxon>Caniformia</taxon>
        <taxon>Musteloidea</taxon>
        <taxon>Mustelidae</taxon>
        <taxon>Guloninae</taxon>
        <taxon>Gulo</taxon>
    </lineage>
</organism>
<evidence type="ECO:0000313" key="3">
    <source>
        <dbReference type="Proteomes" id="UP000269945"/>
    </source>
</evidence>